<dbReference type="EMBL" id="HG994366">
    <property type="protein sequence ID" value="CAF1897645.1"/>
    <property type="molecule type" value="Genomic_DNA"/>
</dbReference>
<protein>
    <submittedName>
        <fullName evidence="2">(rape) hypothetical protein</fullName>
    </submittedName>
</protein>
<proteinExistence type="predicted"/>
<evidence type="ECO:0000313" key="2">
    <source>
        <dbReference type="EMBL" id="CAF1897645.1"/>
    </source>
</evidence>
<accession>A0A816JYH5</accession>
<name>A0A816JYH5_BRANA</name>
<feature type="non-terminal residue" evidence="2">
    <location>
        <position position="104"/>
    </location>
</feature>
<evidence type="ECO:0000256" key="1">
    <source>
        <dbReference type="SAM" id="MobiDB-lite"/>
    </source>
</evidence>
<organism evidence="2">
    <name type="scientific">Brassica napus</name>
    <name type="common">Rape</name>
    <dbReference type="NCBI Taxonomy" id="3708"/>
    <lineage>
        <taxon>Eukaryota</taxon>
        <taxon>Viridiplantae</taxon>
        <taxon>Streptophyta</taxon>
        <taxon>Embryophyta</taxon>
        <taxon>Tracheophyta</taxon>
        <taxon>Spermatophyta</taxon>
        <taxon>Magnoliopsida</taxon>
        <taxon>eudicotyledons</taxon>
        <taxon>Gunneridae</taxon>
        <taxon>Pentapetalae</taxon>
        <taxon>rosids</taxon>
        <taxon>malvids</taxon>
        <taxon>Brassicales</taxon>
        <taxon>Brassicaceae</taxon>
        <taxon>Brassiceae</taxon>
        <taxon>Brassica</taxon>
    </lineage>
</organism>
<feature type="region of interest" description="Disordered" evidence="1">
    <location>
        <begin position="1"/>
        <end position="23"/>
    </location>
</feature>
<reference evidence="2" key="1">
    <citation type="submission" date="2021-01" db="EMBL/GenBank/DDBJ databases">
        <authorList>
            <consortium name="Genoscope - CEA"/>
            <person name="William W."/>
        </authorList>
    </citation>
    <scope>NUCLEOTIDE SEQUENCE</scope>
</reference>
<gene>
    <name evidence="2" type="ORF">DARMORV10_C02P18650.1</name>
</gene>
<dbReference type="AlphaFoldDB" id="A0A816JYH5"/>
<dbReference type="Proteomes" id="UP001295469">
    <property type="component" value="Chromosome C02"/>
</dbReference>
<sequence>MESGQLPELELPEPPDFPSSPVRASLSKRSSATVEVFISSSPFYFVGVSISNRPFTSEEVSIVSFHLPALAPSTESFLNLDLDLRFFQVPVYFDSRILRPSISS</sequence>